<dbReference type="InterPro" id="IPR029063">
    <property type="entry name" value="SAM-dependent_MTases_sf"/>
</dbReference>
<keyword evidence="4" id="KW-0949">S-adenosyl-L-methionine</keyword>
<comment type="caution">
    <text evidence="6">The sequence shown here is derived from an EMBL/GenBank/DDBJ whole genome shotgun (WGS) entry which is preliminary data.</text>
</comment>
<name>A0A166UH43_9HYPO</name>
<gene>
    <name evidence="6" type="ORF">AAL_01824</name>
</gene>
<keyword evidence="3 6" id="KW-0808">Transferase</keyword>
<dbReference type="STRING" id="1081109.A0A166UH43"/>
<keyword evidence="7" id="KW-1185">Reference proteome</keyword>
<dbReference type="GO" id="GO:0008757">
    <property type="term" value="F:S-adenosylmethionine-dependent methyltransferase activity"/>
    <property type="evidence" value="ECO:0007669"/>
    <property type="project" value="InterPro"/>
</dbReference>
<dbReference type="GO" id="GO:0032259">
    <property type="term" value="P:methylation"/>
    <property type="evidence" value="ECO:0007669"/>
    <property type="project" value="UniProtKB-KW"/>
</dbReference>
<evidence type="ECO:0000256" key="3">
    <source>
        <dbReference type="ARBA" id="ARBA00022679"/>
    </source>
</evidence>
<protein>
    <submittedName>
        <fullName evidence="6">Thiopurine S-methyltransferase</fullName>
    </submittedName>
</protein>
<evidence type="ECO:0000313" key="7">
    <source>
        <dbReference type="Proteomes" id="UP000078544"/>
    </source>
</evidence>
<evidence type="ECO:0000256" key="4">
    <source>
        <dbReference type="ARBA" id="ARBA00022691"/>
    </source>
</evidence>
<evidence type="ECO:0000256" key="5">
    <source>
        <dbReference type="SAM" id="MobiDB-lite"/>
    </source>
</evidence>
<dbReference type="SUPFAM" id="SSF53335">
    <property type="entry name" value="S-adenosyl-L-methionine-dependent methyltransferases"/>
    <property type="match status" value="1"/>
</dbReference>
<reference evidence="6 7" key="1">
    <citation type="journal article" date="2016" name="Genome Biol. Evol.">
        <title>Divergent and convergent evolution of fungal pathogenicity.</title>
        <authorList>
            <person name="Shang Y."/>
            <person name="Xiao G."/>
            <person name="Zheng P."/>
            <person name="Cen K."/>
            <person name="Zhan S."/>
            <person name="Wang C."/>
        </authorList>
    </citation>
    <scope>NUCLEOTIDE SEQUENCE [LARGE SCALE GENOMIC DNA]</scope>
    <source>
        <strain evidence="6 7">RCEF 2490</strain>
    </source>
</reference>
<sequence>MAQHHQGVSFPISHAGEGLFPPSAGKKRLAETSFRPREQQAKGWDSLWQSGENDLWDRGRPSPALIELLESRTNLLPAALKGRRSRALVPVRAASRKGCGRGYDVVMLALHGFEAIGLEVSAKGAETAREYAARELKSPQAYNFQDQSAGPAANPGSVTIIEGDFFAREWQDALVRDGVESFDLIYDYTFLCALLPEMRQDWCRRIRNLIAPTGSLVCLEFPMYKDLRAAGPPWGLRGVHWNLLAEGKDGIIHEAAEVKGLADGPFERILYNKPARSYDAGRGEDMISVWRPR</sequence>
<dbReference type="Gene3D" id="3.40.50.150">
    <property type="entry name" value="Vaccinia Virus protein VP39"/>
    <property type="match status" value="1"/>
</dbReference>
<feature type="region of interest" description="Disordered" evidence="5">
    <location>
        <begin position="1"/>
        <end position="25"/>
    </location>
</feature>
<keyword evidence="2 6" id="KW-0489">Methyltransferase</keyword>
<dbReference type="AlphaFoldDB" id="A0A166UH43"/>
<dbReference type="PANTHER" id="PTHR32183:SF6">
    <property type="entry name" value="CYSTEINE SULFINATE DESULFINASE_CYSTEINE DESULFURASE AND RELATED ENZYMES"/>
    <property type="match status" value="1"/>
</dbReference>
<evidence type="ECO:0000256" key="1">
    <source>
        <dbReference type="ARBA" id="ARBA00022553"/>
    </source>
</evidence>
<dbReference type="InterPro" id="IPR008854">
    <property type="entry name" value="TPMT"/>
</dbReference>
<dbReference type="EMBL" id="AZGY01000002">
    <property type="protein sequence ID" value="OAA32492.1"/>
    <property type="molecule type" value="Genomic_DNA"/>
</dbReference>
<dbReference type="Pfam" id="PF05724">
    <property type="entry name" value="TPMT"/>
    <property type="match status" value="1"/>
</dbReference>
<keyword evidence="1" id="KW-0597">Phosphoprotein</keyword>
<dbReference type="OrthoDB" id="276151at2759"/>
<accession>A0A166UH43</accession>
<evidence type="ECO:0000313" key="6">
    <source>
        <dbReference type="EMBL" id="OAA32492.1"/>
    </source>
</evidence>
<evidence type="ECO:0000256" key="2">
    <source>
        <dbReference type="ARBA" id="ARBA00022603"/>
    </source>
</evidence>
<proteinExistence type="predicted"/>
<dbReference type="PANTHER" id="PTHR32183">
    <property type="match status" value="1"/>
</dbReference>
<dbReference type="Proteomes" id="UP000078544">
    <property type="component" value="Unassembled WGS sequence"/>
</dbReference>
<organism evidence="6 7">
    <name type="scientific">Moelleriella libera RCEF 2490</name>
    <dbReference type="NCBI Taxonomy" id="1081109"/>
    <lineage>
        <taxon>Eukaryota</taxon>
        <taxon>Fungi</taxon>
        <taxon>Dikarya</taxon>
        <taxon>Ascomycota</taxon>
        <taxon>Pezizomycotina</taxon>
        <taxon>Sordariomycetes</taxon>
        <taxon>Hypocreomycetidae</taxon>
        <taxon>Hypocreales</taxon>
        <taxon>Clavicipitaceae</taxon>
        <taxon>Moelleriella</taxon>
    </lineage>
</organism>
<dbReference type="PROSITE" id="PS51585">
    <property type="entry name" value="SAM_MT_TPMT"/>
    <property type="match status" value="1"/>
</dbReference>